<evidence type="ECO:0000259" key="2">
    <source>
        <dbReference type="Pfam" id="PF07786"/>
    </source>
</evidence>
<organism evidence="4 5">
    <name type="scientific">Lysobacter enzymogenes</name>
    <dbReference type="NCBI Taxonomy" id="69"/>
    <lineage>
        <taxon>Bacteria</taxon>
        <taxon>Pseudomonadati</taxon>
        <taxon>Pseudomonadota</taxon>
        <taxon>Gammaproteobacteria</taxon>
        <taxon>Lysobacterales</taxon>
        <taxon>Lysobacteraceae</taxon>
        <taxon>Lysobacter</taxon>
    </lineage>
</organism>
<name>A0A3N2RI25_LYSEN</name>
<feature type="transmembrane region" description="Helical" evidence="1">
    <location>
        <begin position="341"/>
        <end position="368"/>
    </location>
</feature>
<dbReference type="EMBL" id="RCTY01000024">
    <property type="protein sequence ID" value="ROU07120.1"/>
    <property type="molecule type" value="Genomic_DNA"/>
</dbReference>
<reference evidence="4 5" key="1">
    <citation type="submission" date="2018-10" db="EMBL/GenBank/DDBJ databases">
        <title>The genome of Lysobacter enzymogenes OH11.</title>
        <authorList>
            <person name="Liu F."/>
            <person name="Zhao Y."/>
            <person name="Qian G."/>
            <person name="Chen Y."/>
            <person name="Xu H."/>
        </authorList>
    </citation>
    <scope>NUCLEOTIDE SEQUENCE [LARGE SCALE GENOMIC DNA]</scope>
    <source>
        <strain evidence="4 5">OH11</strain>
    </source>
</reference>
<feature type="transmembrane region" description="Helical" evidence="1">
    <location>
        <begin position="43"/>
        <end position="64"/>
    </location>
</feature>
<keyword evidence="1" id="KW-0812">Transmembrane</keyword>
<dbReference type="Proteomes" id="UP000275910">
    <property type="component" value="Unassembled WGS sequence"/>
</dbReference>
<keyword evidence="1" id="KW-1133">Transmembrane helix</keyword>
<dbReference type="EMBL" id="RCTY01000025">
    <property type="protein sequence ID" value="ROU06919.1"/>
    <property type="molecule type" value="Genomic_DNA"/>
</dbReference>
<feature type="transmembrane region" description="Helical" evidence="1">
    <location>
        <begin position="106"/>
        <end position="124"/>
    </location>
</feature>
<comment type="caution">
    <text evidence="4">The sequence shown here is derived from an EMBL/GenBank/DDBJ whole genome shotgun (WGS) entry which is preliminary data.</text>
</comment>
<feature type="domain" description="Heparan-alpha-glucosaminide N-acetyltransferase catalytic" evidence="2">
    <location>
        <begin position="34"/>
        <end position="141"/>
    </location>
</feature>
<evidence type="ECO:0000313" key="4">
    <source>
        <dbReference type="EMBL" id="ROU07120.1"/>
    </source>
</evidence>
<sequence length="376" mass="41305">MFWIIGGEQVAHALDAMGGGPVVATIATQLKHVEWAGFHFYDAIFPLFLFLVGVSIVFSLGGAREEGQRTRAFGRIVRRSALLFGIGVLYYGGVERAWPDVQLLGVLPRIALCYLAAATLFLVLSRKGVVLATAACLVLYWGLLTFAPFPDVNLKHPKIESQVAAEPAERLFAGAPTTHGVYEEGRNLTHYVDARWLPGWKRNLYYTNEGLLSTIPAIATTLFGVMAGWVLIAPWSDRRKVAWLIGGGVLGIALGLLWGLQFPIIKRIWTSSFCLVASGVSSVLLGIFYQVIDVWRRQRWCVPFLWIGANALAAYLAVSIIDFPGLAARFVGGDVQRFVDAWLGAGAGGLLIALVGLLFPVLLVRYLYQRKIFIRL</sequence>
<feature type="transmembrane region" description="Helical" evidence="1">
    <location>
        <begin position="300"/>
        <end position="321"/>
    </location>
</feature>
<dbReference type="InterPro" id="IPR012429">
    <property type="entry name" value="HGSNAT_cat"/>
</dbReference>
<accession>A0A3N2RI25</accession>
<proteinExistence type="predicted"/>
<keyword evidence="1" id="KW-0472">Membrane</keyword>
<feature type="transmembrane region" description="Helical" evidence="1">
    <location>
        <begin position="268"/>
        <end position="288"/>
    </location>
</feature>
<dbReference type="Pfam" id="PF07786">
    <property type="entry name" value="HGSNAT_cat"/>
    <property type="match status" value="1"/>
</dbReference>
<feature type="transmembrane region" description="Helical" evidence="1">
    <location>
        <begin position="241"/>
        <end position="262"/>
    </location>
</feature>
<feature type="transmembrane region" description="Helical" evidence="1">
    <location>
        <begin position="210"/>
        <end position="232"/>
    </location>
</feature>
<feature type="transmembrane region" description="Helical" evidence="1">
    <location>
        <begin position="129"/>
        <end position="149"/>
    </location>
</feature>
<feature type="transmembrane region" description="Helical" evidence="1">
    <location>
        <begin position="76"/>
        <end position="94"/>
    </location>
</feature>
<evidence type="ECO:0000256" key="1">
    <source>
        <dbReference type="SAM" id="Phobius"/>
    </source>
</evidence>
<evidence type="ECO:0000313" key="3">
    <source>
        <dbReference type="EMBL" id="ROU06919.1"/>
    </source>
</evidence>
<evidence type="ECO:0000313" key="5">
    <source>
        <dbReference type="Proteomes" id="UP000275910"/>
    </source>
</evidence>
<dbReference type="AlphaFoldDB" id="A0A3N2RI25"/>
<gene>
    <name evidence="4" type="ORF">D9T17_11390</name>
    <name evidence="3" type="ORF">D9T17_11405</name>
</gene>
<protein>
    <submittedName>
        <fullName evidence="4">DUF5009 domain-containing protein</fullName>
    </submittedName>
</protein>
<dbReference type="PANTHER" id="PTHR31061">
    <property type="entry name" value="LD22376P"/>
    <property type="match status" value="1"/>
</dbReference>
<dbReference type="PANTHER" id="PTHR31061:SF24">
    <property type="entry name" value="LD22376P"/>
    <property type="match status" value="1"/>
</dbReference>